<dbReference type="PANTHER" id="PTHR38468:SF1">
    <property type="entry name" value="SLL0939 PROTEIN"/>
    <property type="match status" value="1"/>
</dbReference>
<dbReference type="EMBL" id="CAFBPX010000144">
    <property type="protein sequence ID" value="CAB5035737.1"/>
    <property type="molecule type" value="Genomic_DNA"/>
</dbReference>
<protein>
    <submittedName>
        <fullName evidence="2">Unannotated protein</fullName>
    </submittedName>
</protein>
<dbReference type="PANTHER" id="PTHR38468">
    <property type="entry name" value="SLL0939 PROTEIN"/>
    <property type="match status" value="1"/>
</dbReference>
<reference evidence="2" key="1">
    <citation type="submission" date="2020-05" db="EMBL/GenBank/DDBJ databases">
        <authorList>
            <person name="Chiriac C."/>
            <person name="Salcher M."/>
            <person name="Ghai R."/>
            <person name="Kavagutti S V."/>
        </authorList>
    </citation>
    <scope>NUCLEOTIDE SEQUENCE</scope>
</reference>
<evidence type="ECO:0000313" key="2">
    <source>
        <dbReference type="EMBL" id="CAB4347427.1"/>
    </source>
</evidence>
<evidence type="ECO:0000256" key="1">
    <source>
        <dbReference type="SAM" id="Phobius"/>
    </source>
</evidence>
<gene>
    <name evidence="2" type="ORF">UFOPK3522_01687</name>
    <name evidence="3" type="ORF">UFOPK4175_00839</name>
</gene>
<dbReference type="Pfam" id="PF07784">
    <property type="entry name" value="DUF1622"/>
    <property type="match status" value="1"/>
</dbReference>
<feature type="transmembrane region" description="Helical" evidence="1">
    <location>
        <begin position="61"/>
        <end position="80"/>
    </location>
</feature>
<keyword evidence="1" id="KW-0812">Transmembrane</keyword>
<proteinExistence type="predicted"/>
<feature type="transmembrane region" description="Helical" evidence="1">
    <location>
        <begin position="20"/>
        <end position="41"/>
    </location>
</feature>
<name>A0A6J6A2Z6_9ZZZZ</name>
<evidence type="ECO:0000313" key="3">
    <source>
        <dbReference type="EMBL" id="CAB5035737.1"/>
    </source>
</evidence>
<dbReference type="EMBL" id="CAESAO010000219">
    <property type="protein sequence ID" value="CAB4347427.1"/>
    <property type="molecule type" value="Genomic_DNA"/>
</dbReference>
<organism evidence="2">
    <name type="scientific">freshwater metagenome</name>
    <dbReference type="NCBI Taxonomy" id="449393"/>
    <lineage>
        <taxon>unclassified sequences</taxon>
        <taxon>metagenomes</taxon>
        <taxon>ecological metagenomes</taxon>
    </lineage>
</organism>
<feature type="transmembrane region" description="Helical" evidence="1">
    <location>
        <begin position="86"/>
        <end position="105"/>
    </location>
</feature>
<keyword evidence="1" id="KW-1133">Transmembrane helix</keyword>
<keyword evidence="1" id="KW-0472">Membrane</keyword>
<dbReference type="InterPro" id="IPR012427">
    <property type="entry name" value="DUF1622"/>
</dbReference>
<accession>A0A6J6A2Z6</accession>
<sequence length="136" mass="14652">MEEGSTYTTLMLDVAKGFEVIAALVFIAGLIFAFVISIRAWRRAGGALAYRTMRQTFGSSILLGLEILVAGDLIRTVAVAPTLDNVVVLAIIVLIRTFLSFSLEIEIEGVPPWRRGMVSGATMMKKAVKSSEEAGS</sequence>
<dbReference type="AlphaFoldDB" id="A0A6J6A2Z6"/>